<accession>A0ABW7N4G3</accession>
<dbReference type="PROSITE" id="PS51178">
    <property type="entry name" value="PASTA"/>
    <property type="match status" value="1"/>
</dbReference>
<dbReference type="Proteomes" id="UP001610063">
    <property type="component" value="Unassembled WGS sequence"/>
</dbReference>
<protein>
    <submittedName>
        <fullName evidence="3">PASTA domain-containing protein</fullName>
    </submittedName>
</protein>
<dbReference type="SUPFAM" id="SSF54184">
    <property type="entry name" value="Penicillin-binding protein 2x (pbp-2x), c-terminal domain"/>
    <property type="match status" value="1"/>
</dbReference>
<keyword evidence="1" id="KW-0812">Transmembrane</keyword>
<dbReference type="Gene3D" id="3.30.10.20">
    <property type="match status" value="3"/>
</dbReference>
<evidence type="ECO:0000256" key="1">
    <source>
        <dbReference type="SAM" id="Phobius"/>
    </source>
</evidence>
<comment type="caution">
    <text evidence="3">The sequence shown here is derived from an EMBL/GenBank/DDBJ whole genome shotgun (WGS) entry which is preliminary data.</text>
</comment>
<evidence type="ECO:0000313" key="3">
    <source>
        <dbReference type="EMBL" id="MFH6982471.1"/>
    </source>
</evidence>
<keyword evidence="4" id="KW-1185">Reference proteome</keyword>
<dbReference type="Pfam" id="PF03793">
    <property type="entry name" value="PASTA"/>
    <property type="match status" value="1"/>
</dbReference>
<feature type="transmembrane region" description="Helical" evidence="1">
    <location>
        <begin position="12"/>
        <end position="35"/>
    </location>
</feature>
<dbReference type="EMBL" id="JBIPKE010000011">
    <property type="protein sequence ID" value="MFH6982471.1"/>
    <property type="molecule type" value="Genomic_DNA"/>
</dbReference>
<gene>
    <name evidence="3" type="ORF">ACHKAR_03425</name>
</gene>
<reference evidence="3 4" key="1">
    <citation type="journal article" date="2013" name="Int. J. Syst. Evol. Microbiol.">
        <title>Marinoscillum luteum sp. nov., isolated from marine sediment.</title>
        <authorList>
            <person name="Cha I.T."/>
            <person name="Park S.J."/>
            <person name="Kim S.J."/>
            <person name="Kim J.G."/>
            <person name="Jung M.Y."/>
            <person name="Shin K.S."/>
            <person name="Kwon K.K."/>
            <person name="Yang S.H."/>
            <person name="Seo Y.S."/>
            <person name="Rhee S.K."/>
        </authorList>
    </citation>
    <scope>NUCLEOTIDE SEQUENCE [LARGE SCALE GENOMIC DNA]</scope>
    <source>
        <strain evidence="3 4">KCTC 23939</strain>
    </source>
</reference>
<name>A0ABW7N4G3_9BACT</name>
<feature type="domain" description="PASTA" evidence="2">
    <location>
        <begin position="42"/>
        <end position="109"/>
    </location>
</feature>
<dbReference type="InterPro" id="IPR005543">
    <property type="entry name" value="PASTA_dom"/>
</dbReference>
<organism evidence="3 4">
    <name type="scientific">Marinoscillum luteum</name>
    <dbReference type="NCBI Taxonomy" id="861051"/>
    <lineage>
        <taxon>Bacteria</taxon>
        <taxon>Pseudomonadati</taxon>
        <taxon>Bacteroidota</taxon>
        <taxon>Cytophagia</taxon>
        <taxon>Cytophagales</taxon>
        <taxon>Reichenbachiellaceae</taxon>
        <taxon>Marinoscillum</taxon>
    </lineage>
</organism>
<keyword evidence="1" id="KW-0472">Membrane</keyword>
<proteinExistence type="predicted"/>
<sequence>MSIFKVNSWKDLALHAFIIIGLGVVFIFIFFFIYLPMSTNHGETITVPDVRGITLDELDDFLGMRDLRYEVTADSGFSASLPPLAVLKQFPQPNAKVKENRKIYVTLNAERAPLVRMPKLVSGSVKNAQLVLKTYDLELGEITYVPDLALNYVLEQRTDGREVLEGERIPKGSIIDLVVGDGLGKQSLESPNLIGLDLESAQFAIVGSGLKIGETKYEKEGVAVIETEMEDGTFTYKEQKVSPGAVFKQRPSAGIRMRLGQMVDLWVYSPDSLNTNPTLLDQ</sequence>
<evidence type="ECO:0000259" key="2">
    <source>
        <dbReference type="PROSITE" id="PS51178"/>
    </source>
</evidence>
<dbReference type="RefSeq" id="WP_395416170.1">
    <property type="nucleotide sequence ID" value="NZ_JBIPKE010000011.1"/>
</dbReference>
<evidence type="ECO:0000313" key="4">
    <source>
        <dbReference type="Proteomes" id="UP001610063"/>
    </source>
</evidence>
<keyword evidence="1" id="KW-1133">Transmembrane helix</keyword>
<dbReference type="CDD" id="cd06577">
    <property type="entry name" value="PASTA_pknB"/>
    <property type="match status" value="2"/>
</dbReference>
<dbReference type="SMART" id="SM00740">
    <property type="entry name" value="PASTA"/>
    <property type="match status" value="2"/>
</dbReference>